<dbReference type="EMBL" id="SGPM01000102">
    <property type="protein sequence ID" value="THH29898.1"/>
    <property type="molecule type" value="Genomic_DNA"/>
</dbReference>
<keyword evidence="1" id="KW-0472">Membrane</keyword>
<organism evidence="3 4">
    <name type="scientific">Antrodiella citrinella</name>
    <dbReference type="NCBI Taxonomy" id="2447956"/>
    <lineage>
        <taxon>Eukaryota</taxon>
        <taxon>Fungi</taxon>
        <taxon>Dikarya</taxon>
        <taxon>Basidiomycota</taxon>
        <taxon>Agaricomycotina</taxon>
        <taxon>Agaricomycetes</taxon>
        <taxon>Polyporales</taxon>
        <taxon>Steccherinaceae</taxon>
        <taxon>Antrodiella</taxon>
    </lineage>
</organism>
<evidence type="ECO:0000259" key="2">
    <source>
        <dbReference type="Pfam" id="PF20152"/>
    </source>
</evidence>
<reference evidence="3 4" key="1">
    <citation type="submission" date="2019-02" db="EMBL/GenBank/DDBJ databases">
        <title>Genome sequencing of the rare red list fungi Antrodiella citrinella (Flaviporus citrinellus).</title>
        <authorList>
            <person name="Buettner E."/>
            <person name="Kellner H."/>
        </authorList>
    </citation>
    <scope>NUCLEOTIDE SEQUENCE [LARGE SCALE GENOMIC DNA]</scope>
    <source>
        <strain evidence="3 4">DSM 108506</strain>
    </source>
</reference>
<evidence type="ECO:0000313" key="4">
    <source>
        <dbReference type="Proteomes" id="UP000308730"/>
    </source>
</evidence>
<protein>
    <recommendedName>
        <fullName evidence="2">DUF6534 domain-containing protein</fullName>
    </recommendedName>
</protein>
<feature type="transmembrane region" description="Helical" evidence="1">
    <location>
        <begin position="20"/>
        <end position="40"/>
    </location>
</feature>
<dbReference type="InterPro" id="IPR045339">
    <property type="entry name" value="DUF6534"/>
</dbReference>
<dbReference type="Pfam" id="PF20152">
    <property type="entry name" value="DUF6534"/>
    <property type="match status" value="1"/>
</dbReference>
<keyword evidence="1" id="KW-1133">Transmembrane helix</keyword>
<feature type="domain" description="DUF6534" evidence="2">
    <location>
        <begin position="169"/>
        <end position="255"/>
    </location>
</feature>
<keyword evidence="1" id="KW-0812">Transmembrane</keyword>
<name>A0A4S4MWU6_9APHY</name>
<feature type="transmembrane region" description="Helical" evidence="1">
    <location>
        <begin position="88"/>
        <end position="109"/>
    </location>
</feature>
<feature type="transmembrane region" description="Helical" evidence="1">
    <location>
        <begin position="205"/>
        <end position="227"/>
    </location>
</feature>
<accession>A0A4S4MWU6</accession>
<feature type="transmembrane region" description="Helical" evidence="1">
    <location>
        <begin position="162"/>
        <end position="184"/>
    </location>
</feature>
<dbReference type="OrthoDB" id="3262409at2759"/>
<gene>
    <name evidence="3" type="ORF">EUX98_g4286</name>
</gene>
<proteinExistence type="predicted"/>
<evidence type="ECO:0000313" key="3">
    <source>
        <dbReference type="EMBL" id="THH29898.1"/>
    </source>
</evidence>
<dbReference type="PANTHER" id="PTHR40465">
    <property type="entry name" value="CHROMOSOME 1, WHOLE GENOME SHOTGUN SEQUENCE"/>
    <property type="match status" value="1"/>
</dbReference>
<dbReference type="AlphaFoldDB" id="A0A4S4MWU6"/>
<dbReference type="Proteomes" id="UP000308730">
    <property type="component" value="Unassembled WGS sequence"/>
</dbReference>
<sequence>MPGGNLPGLAVLAGPVLLGYLFNWGLFGALTVQCYIYYIAFPKDHTYLKMVVAFTYTIELLQTIMITVDAFRQFGAGWGNPAQLNDVGLLWFSVSALDGIISASVQHFFAWRIYALSGNFYISIVVVLLALTQGVFAIYSGVLEHIVNEPSKIQSTSFRPTIVWLGGTALCDIIITTSMVFFLQQARRNSGVKSTANLLTRLTKLTFETGMACASFAIVDLTLFLRFQHNNLHLLPALTLCKLYSNSLLVVFNSRLKIQGGRNTGEDTTDVSTWSVSTSMHQRMTGQTSFTATSRSKGGIPTRAIAVEVNRTQDRDVSDIELSRVGETTYTGSLGKDGRTLTDSFEASYQKPKTEYVV</sequence>
<comment type="caution">
    <text evidence="3">The sequence shown here is derived from an EMBL/GenBank/DDBJ whole genome shotgun (WGS) entry which is preliminary data.</text>
</comment>
<feature type="transmembrane region" description="Helical" evidence="1">
    <location>
        <begin position="47"/>
        <end position="68"/>
    </location>
</feature>
<keyword evidence="4" id="KW-1185">Reference proteome</keyword>
<dbReference type="PANTHER" id="PTHR40465:SF1">
    <property type="entry name" value="DUF6534 DOMAIN-CONTAINING PROTEIN"/>
    <property type="match status" value="1"/>
</dbReference>
<feature type="transmembrane region" description="Helical" evidence="1">
    <location>
        <begin position="233"/>
        <end position="252"/>
    </location>
</feature>
<feature type="transmembrane region" description="Helical" evidence="1">
    <location>
        <begin position="121"/>
        <end position="142"/>
    </location>
</feature>
<evidence type="ECO:0000256" key="1">
    <source>
        <dbReference type="SAM" id="Phobius"/>
    </source>
</evidence>